<organism evidence="3 4">
    <name type="scientific">Flavobacterium helocola</name>
    <dbReference type="NCBI Taxonomy" id="3139139"/>
    <lineage>
        <taxon>Bacteria</taxon>
        <taxon>Pseudomonadati</taxon>
        <taxon>Bacteroidota</taxon>
        <taxon>Flavobacteriia</taxon>
        <taxon>Flavobacteriales</taxon>
        <taxon>Flavobacteriaceae</taxon>
        <taxon>Flavobacterium</taxon>
    </lineage>
</organism>
<evidence type="ECO:0000256" key="1">
    <source>
        <dbReference type="ARBA" id="ARBA00007430"/>
    </source>
</evidence>
<sequence>MTKERKFQIAGLLETPQALFHKEQLLQQVTGKTILVTGAAGSIGSEIVKQLLQYIPEKILLVDVAEMPLHKLCLKLEGIQKVTELIPYLVDIKDENLMQPIFATHQPEIVYHAAANKHVPLLEGFPYQAIQNNVLGTKIVADLAIAFHVKTFLFISTDKAVNPSSIMGASKRIAEQYIQAVNEISSDSNFIITRFGNVFGSSGSVGPIFSRQIKVGGPVTITHPEMERYFMTLTQACELVLESGAMGKGGEIFMFDMGEPIRIEDLARQMIIAAGLIPEKDVKIEWIGLRPGEKLQEDLTTEYDILVETTHSKIKWVQSKRNYQNTKKIKEINYFLLHLSSRQEVEIVKEMKRLVPEFKSRNSAHATLD</sequence>
<dbReference type="InterPro" id="IPR051203">
    <property type="entry name" value="Polysaccharide_Synthase-Rel"/>
</dbReference>
<dbReference type="CDD" id="cd05237">
    <property type="entry name" value="UDP_invert_4-6DH_SDR_e"/>
    <property type="match status" value="1"/>
</dbReference>
<comment type="similarity">
    <text evidence="1">Belongs to the polysaccharide synthase family.</text>
</comment>
<dbReference type="EMBL" id="JBBYHT010000003">
    <property type="protein sequence ID" value="MEL1247927.1"/>
    <property type="molecule type" value="Genomic_DNA"/>
</dbReference>
<dbReference type="Pfam" id="PF02719">
    <property type="entry name" value="Polysacc_synt_2"/>
    <property type="match status" value="1"/>
</dbReference>
<dbReference type="InterPro" id="IPR036291">
    <property type="entry name" value="NAD(P)-bd_dom_sf"/>
</dbReference>
<reference evidence="3 4" key="1">
    <citation type="submission" date="2024-04" db="EMBL/GenBank/DDBJ databases">
        <title>Flavobacterium sp. DGU41 16S ribosomal RNA gene Genome sequencing and assembly.</title>
        <authorList>
            <person name="Park S."/>
        </authorList>
    </citation>
    <scope>NUCLEOTIDE SEQUENCE [LARGE SCALE GENOMIC DNA]</scope>
    <source>
        <strain evidence="3 4">DGU41</strain>
    </source>
</reference>
<comment type="caution">
    <text evidence="3">The sequence shown here is derived from an EMBL/GenBank/DDBJ whole genome shotgun (WGS) entry which is preliminary data.</text>
</comment>
<dbReference type="PANTHER" id="PTHR43318:SF1">
    <property type="entry name" value="POLYSACCHARIDE BIOSYNTHESIS PROTEIN EPSC-RELATED"/>
    <property type="match status" value="1"/>
</dbReference>
<dbReference type="InterPro" id="IPR003869">
    <property type="entry name" value="Polysac_CapD-like"/>
</dbReference>
<dbReference type="Gene3D" id="3.40.50.720">
    <property type="entry name" value="NAD(P)-binding Rossmann-like Domain"/>
    <property type="match status" value="1"/>
</dbReference>
<evidence type="ECO:0000313" key="4">
    <source>
        <dbReference type="Proteomes" id="UP001393056"/>
    </source>
</evidence>
<dbReference type="Proteomes" id="UP001393056">
    <property type="component" value="Unassembled WGS sequence"/>
</dbReference>
<proteinExistence type="inferred from homology"/>
<evidence type="ECO:0000259" key="2">
    <source>
        <dbReference type="Pfam" id="PF02719"/>
    </source>
</evidence>
<keyword evidence="4" id="KW-1185">Reference proteome</keyword>
<dbReference type="SUPFAM" id="SSF51735">
    <property type="entry name" value="NAD(P)-binding Rossmann-fold domains"/>
    <property type="match status" value="1"/>
</dbReference>
<feature type="domain" description="Polysaccharide biosynthesis protein CapD-like" evidence="2">
    <location>
        <begin position="34"/>
        <end position="317"/>
    </location>
</feature>
<evidence type="ECO:0000313" key="3">
    <source>
        <dbReference type="EMBL" id="MEL1247927.1"/>
    </source>
</evidence>
<dbReference type="PANTHER" id="PTHR43318">
    <property type="entry name" value="UDP-N-ACETYLGLUCOSAMINE 4,6-DEHYDRATASE"/>
    <property type="match status" value="1"/>
</dbReference>
<protein>
    <submittedName>
        <fullName evidence="3">Polysaccharide biosynthesis protein</fullName>
    </submittedName>
</protein>
<accession>A0ABU9I824</accession>
<name>A0ABU9I824_9FLAO</name>
<gene>
    <name evidence="3" type="ORF">AAEO58_07710</name>
</gene>
<dbReference type="RefSeq" id="WP_341682893.1">
    <property type="nucleotide sequence ID" value="NZ_JBBYHT010000003.1"/>
</dbReference>